<dbReference type="Gene3D" id="1.20.1250.20">
    <property type="entry name" value="MFS general substrate transporter like domains"/>
    <property type="match status" value="1"/>
</dbReference>
<reference evidence="9" key="1">
    <citation type="journal article" date="2002" name="Science">
        <title>The draft genome of Ciona intestinalis: insights into chordate and vertebrate origins.</title>
        <authorList>
            <person name="Dehal P."/>
            <person name="Satou Y."/>
            <person name="Campbell R.K."/>
            <person name="Chapman J."/>
            <person name="Degnan B."/>
            <person name="De Tomaso A."/>
            <person name="Davidson B."/>
            <person name="Di Gregorio A."/>
            <person name="Gelpke M."/>
            <person name="Goodstein D.M."/>
            <person name="Harafuji N."/>
            <person name="Hastings K.E."/>
            <person name="Ho I."/>
            <person name="Hotta K."/>
            <person name="Huang W."/>
            <person name="Kawashima T."/>
            <person name="Lemaire P."/>
            <person name="Martinez D."/>
            <person name="Meinertzhagen I.A."/>
            <person name="Necula S."/>
            <person name="Nonaka M."/>
            <person name="Putnam N."/>
            <person name="Rash S."/>
            <person name="Saiga H."/>
            <person name="Satake M."/>
            <person name="Terry A."/>
            <person name="Yamada L."/>
            <person name="Wang H.G."/>
            <person name="Awazu S."/>
            <person name="Azumi K."/>
            <person name="Boore J."/>
            <person name="Branno M."/>
            <person name="Chin-Bow S."/>
            <person name="DeSantis R."/>
            <person name="Doyle S."/>
            <person name="Francino P."/>
            <person name="Keys D.N."/>
            <person name="Haga S."/>
            <person name="Hayashi H."/>
            <person name="Hino K."/>
            <person name="Imai K.S."/>
            <person name="Inaba K."/>
            <person name="Kano S."/>
            <person name="Kobayashi K."/>
            <person name="Kobayashi M."/>
            <person name="Lee B.I."/>
            <person name="Makabe K.W."/>
            <person name="Manohar C."/>
            <person name="Matassi G."/>
            <person name="Medina M."/>
            <person name="Mochizuki Y."/>
            <person name="Mount S."/>
            <person name="Morishita T."/>
            <person name="Miura S."/>
            <person name="Nakayama A."/>
            <person name="Nishizaka S."/>
            <person name="Nomoto H."/>
            <person name="Ohta F."/>
            <person name="Oishi K."/>
            <person name="Rigoutsos I."/>
            <person name="Sano M."/>
            <person name="Sasaki A."/>
            <person name="Sasakura Y."/>
            <person name="Shoguchi E."/>
            <person name="Shin-i T."/>
            <person name="Spagnuolo A."/>
            <person name="Stainier D."/>
            <person name="Suzuki M.M."/>
            <person name="Tassy O."/>
            <person name="Takatori N."/>
            <person name="Tokuoka M."/>
            <person name="Yagi K."/>
            <person name="Yoshizaki F."/>
            <person name="Wada S."/>
            <person name="Zhang C."/>
            <person name="Hyatt P.D."/>
            <person name="Larimer F."/>
            <person name="Detter C."/>
            <person name="Doggett N."/>
            <person name="Glavina T."/>
            <person name="Hawkins T."/>
            <person name="Richardson P."/>
            <person name="Lucas S."/>
            <person name="Kohara Y."/>
            <person name="Levine M."/>
            <person name="Satoh N."/>
            <person name="Rokhsar D.S."/>
        </authorList>
    </citation>
    <scope>NUCLEOTIDE SEQUENCE [LARGE SCALE GENOMIC DNA]</scope>
</reference>
<evidence type="ECO:0000259" key="7">
    <source>
        <dbReference type="PROSITE" id="PS50850"/>
    </source>
</evidence>
<feature type="domain" description="Major facilitator superfamily (MFS) profile" evidence="7">
    <location>
        <begin position="1"/>
        <end position="144"/>
    </location>
</feature>
<keyword evidence="2" id="KW-0813">Transport</keyword>
<keyword evidence="9" id="KW-1185">Reference proteome</keyword>
<dbReference type="SUPFAM" id="SSF103473">
    <property type="entry name" value="MFS general substrate transporter"/>
    <property type="match status" value="1"/>
</dbReference>
<evidence type="ECO:0000313" key="8">
    <source>
        <dbReference type="Ensembl" id="ENSCINP00000035557.1"/>
    </source>
</evidence>
<dbReference type="InterPro" id="IPR036259">
    <property type="entry name" value="MFS_trans_sf"/>
</dbReference>
<reference evidence="8" key="2">
    <citation type="journal article" date="2008" name="Genome Biol.">
        <title>Improved genome assembly and evidence-based global gene model set for the chordate Ciona intestinalis: new insight into intron and operon populations.</title>
        <authorList>
            <person name="Satou Y."/>
            <person name="Mineta K."/>
            <person name="Ogasawara M."/>
            <person name="Sasakura Y."/>
            <person name="Shoguchi E."/>
            <person name="Ueno K."/>
            <person name="Yamada L."/>
            <person name="Matsumoto J."/>
            <person name="Wasserscheid J."/>
            <person name="Dewar K."/>
            <person name="Wiley G.B."/>
            <person name="Macmil S.L."/>
            <person name="Roe B.A."/>
            <person name="Zeller R.W."/>
            <person name="Hastings K.E."/>
            <person name="Lemaire P."/>
            <person name="Lindquist E."/>
            <person name="Endo T."/>
            <person name="Hotta K."/>
            <person name="Inaba K."/>
        </authorList>
    </citation>
    <scope>NUCLEOTIDE SEQUENCE [LARGE SCALE GENOMIC DNA]</scope>
    <source>
        <strain evidence="8">wild type</strain>
    </source>
</reference>
<evidence type="ECO:0000256" key="1">
    <source>
        <dbReference type="ARBA" id="ARBA00004141"/>
    </source>
</evidence>
<feature type="transmembrane region" description="Helical" evidence="6">
    <location>
        <begin position="20"/>
        <end position="39"/>
    </location>
</feature>
<dbReference type="STRING" id="7719.ENSCINP00000035557"/>
<feature type="transmembrane region" description="Helical" evidence="6">
    <location>
        <begin position="45"/>
        <end position="70"/>
    </location>
</feature>
<accession>H2Y0X3</accession>
<organism evidence="8 9">
    <name type="scientific">Ciona intestinalis</name>
    <name type="common">Transparent sea squirt</name>
    <name type="synonym">Ascidia intestinalis</name>
    <dbReference type="NCBI Taxonomy" id="7719"/>
    <lineage>
        <taxon>Eukaryota</taxon>
        <taxon>Metazoa</taxon>
        <taxon>Chordata</taxon>
        <taxon>Tunicata</taxon>
        <taxon>Ascidiacea</taxon>
        <taxon>Phlebobranchia</taxon>
        <taxon>Cionidae</taxon>
        <taxon>Ciona</taxon>
    </lineage>
</organism>
<keyword evidence="4 6" id="KW-1133">Transmembrane helix</keyword>
<comment type="subcellular location">
    <subcellularLocation>
        <location evidence="1">Membrane</location>
        <topology evidence="1">Multi-pass membrane protein</topology>
    </subcellularLocation>
</comment>
<feature type="transmembrane region" description="Helical" evidence="6">
    <location>
        <begin position="77"/>
        <end position="105"/>
    </location>
</feature>
<name>H2Y0X3_CIOIN</name>
<dbReference type="GO" id="GO:0022857">
    <property type="term" value="F:transmembrane transporter activity"/>
    <property type="evidence" value="ECO:0007669"/>
    <property type="project" value="InterPro"/>
</dbReference>
<reference evidence="8" key="4">
    <citation type="submission" date="2025-09" db="UniProtKB">
        <authorList>
            <consortium name="Ensembl"/>
        </authorList>
    </citation>
    <scope>IDENTIFICATION</scope>
</reference>
<dbReference type="HOGENOM" id="CLU_1800757_0_0_1"/>
<sequence>MYLITTYGIALMGHKVARWILCLIGFYLQVVGLVIYPFVRTVPEVVGPGCLIGIGIGFVDGLLPVLAFLVDTRHKPIYGSVCAIADISFSFSYALGPLIAGAVMANVGFKWVMWGIGIIFFLYAPIISVLSKVTVKDEEATVRY</sequence>
<dbReference type="Ensembl" id="ENSCINT00000037120.1">
    <property type="protein sequence ID" value="ENSCINP00000035557.1"/>
    <property type="gene ID" value="ENSCING00000020147.1"/>
</dbReference>
<evidence type="ECO:0000256" key="5">
    <source>
        <dbReference type="ARBA" id="ARBA00023136"/>
    </source>
</evidence>
<reference evidence="8" key="3">
    <citation type="submission" date="2025-08" db="UniProtKB">
        <authorList>
            <consortium name="Ensembl"/>
        </authorList>
    </citation>
    <scope>IDENTIFICATION</scope>
</reference>
<keyword evidence="5 6" id="KW-0472">Membrane</keyword>
<dbReference type="PANTHER" id="PTHR23506">
    <property type="entry name" value="GH10249P"/>
    <property type="match status" value="1"/>
</dbReference>
<dbReference type="InParanoid" id="H2Y0X3"/>
<keyword evidence="3 6" id="KW-0812">Transmembrane</keyword>
<evidence type="ECO:0000256" key="2">
    <source>
        <dbReference type="ARBA" id="ARBA00022448"/>
    </source>
</evidence>
<evidence type="ECO:0000256" key="4">
    <source>
        <dbReference type="ARBA" id="ARBA00022989"/>
    </source>
</evidence>
<dbReference type="AlphaFoldDB" id="H2Y0X3"/>
<feature type="transmembrane region" description="Helical" evidence="6">
    <location>
        <begin position="111"/>
        <end position="130"/>
    </location>
</feature>
<dbReference type="GO" id="GO:0016020">
    <property type="term" value="C:membrane"/>
    <property type="evidence" value="ECO:0007669"/>
    <property type="project" value="UniProtKB-SubCell"/>
</dbReference>
<dbReference type="Proteomes" id="UP000008144">
    <property type="component" value="Chromosome 4"/>
</dbReference>
<protein>
    <recommendedName>
        <fullName evidence="7">Major facilitator superfamily (MFS) profile domain-containing protein</fullName>
    </recommendedName>
</protein>
<evidence type="ECO:0000313" key="9">
    <source>
        <dbReference type="Proteomes" id="UP000008144"/>
    </source>
</evidence>
<evidence type="ECO:0000256" key="6">
    <source>
        <dbReference type="SAM" id="Phobius"/>
    </source>
</evidence>
<dbReference type="OMA" id="VARWILC"/>
<dbReference type="EMBL" id="EAAA01001989">
    <property type="status" value="NOT_ANNOTATED_CDS"/>
    <property type="molecule type" value="Genomic_DNA"/>
</dbReference>
<dbReference type="PROSITE" id="PS50850">
    <property type="entry name" value="MFS"/>
    <property type="match status" value="1"/>
</dbReference>
<evidence type="ECO:0000256" key="3">
    <source>
        <dbReference type="ARBA" id="ARBA00022692"/>
    </source>
</evidence>
<dbReference type="GeneTree" id="ENSGT00940000168447"/>
<dbReference type="PANTHER" id="PTHR23506:SF23">
    <property type="entry name" value="GH10249P"/>
    <property type="match status" value="1"/>
</dbReference>
<dbReference type="InterPro" id="IPR050930">
    <property type="entry name" value="MFS_Vesicular_Transporter"/>
</dbReference>
<proteinExistence type="predicted"/>
<dbReference type="InterPro" id="IPR020846">
    <property type="entry name" value="MFS_dom"/>
</dbReference>